<sequence length="32" mass="3453">MSGLARNRKHAADGSSEDADPAPENLTWQTLL</sequence>
<dbReference type="EMBL" id="JBIYDN010000001">
    <property type="protein sequence ID" value="MFK4440008.1"/>
    <property type="molecule type" value="Genomic_DNA"/>
</dbReference>
<name>A0ABW8M8L8_9BURK</name>
<evidence type="ECO:0000256" key="1">
    <source>
        <dbReference type="SAM" id="MobiDB-lite"/>
    </source>
</evidence>
<evidence type="ECO:0000313" key="3">
    <source>
        <dbReference type="Proteomes" id="UP001620514"/>
    </source>
</evidence>
<feature type="region of interest" description="Disordered" evidence="1">
    <location>
        <begin position="1"/>
        <end position="32"/>
    </location>
</feature>
<comment type="caution">
    <text evidence="2">The sequence shown here is derived from an EMBL/GenBank/DDBJ whole genome shotgun (WGS) entry which is preliminary data.</text>
</comment>
<organism evidence="2 3">
    <name type="scientific">Caballeronia udeis</name>
    <dbReference type="NCBI Taxonomy" id="1232866"/>
    <lineage>
        <taxon>Bacteria</taxon>
        <taxon>Pseudomonadati</taxon>
        <taxon>Pseudomonadota</taxon>
        <taxon>Betaproteobacteria</taxon>
        <taxon>Burkholderiales</taxon>
        <taxon>Burkholderiaceae</taxon>
        <taxon>Caballeronia</taxon>
    </lineage>
</organism>
<evidence type="ECO:0000313" key="2">
    <source>
        <dbReference type="EMBL" id="MFK4440008.1"/>
    </source>
</evidence>
<dbReference type="Proteomes" id="UP001620514">
    <property type="component" value="Unassembled WGS sequence"/>
</dbReference>
<proteinExistence type="predicted"/>
<reference evidence="2 3" key="2">
    <citation type="submission" date="2024-11" db="EMBL/GenBank/DDBJ databases">
        <title>Using genomics to understand microbial adaptation to soil warming.</title>
        <authorList>
            <person name="Deangelis K.M. PhD."/>
        </authorList>
    </citation>
    <scope>NUCLEOTIDE SEQUENCE [LARGE SCALE GENOMIC DNA]</scope>
    <source>
        <strain evidence="2 3">GAS97</strain>
    </source>
</reference>
<gene>
    <name evidence="2" type="ORF">ABH943_000008</name>
</gene>
<reference evidence="2 3" key="1">
    <citation type="submission" date="2024-10" db="EMBL/GenBank/DDBJ databases">
        <authorList>
            <person name="Deangelis K."/>
            <person name="Huntemann M."/>
            <person name="Clum A."/>
            <person name="Wang J."/>
            <person name="Palaniappan K."/>
            <person name="Ritter S."/>
            <person name="Chen I.-M."/>
            <person name="Stamatis D."/>
            <person name="Reddy T."/>
            <person name="O'Malley R."/>
            <person name="Daum C."/>
            <person name="Ng V."/>
            <person name="Ivanova N."/>
            <person name="Kyrpides N."/>
            <person name="Woyke T."/>
        </authorList>
    </citation>
    <scope>NUCLEOTIDE SEQUENCE [LARGE SCALE GENOMIC DNA]</scope>
    <source>
        <strain evidence="2 3">GAS97</strain>
    </source>
</reference>
<protein>
    <submittedName>
        <fullName evidence="2">Uncharacterized protein</fullName>
    </submittedName>
</protein>
<keyword evidence="3" id="KW-1185">Reference proteome</keyword>
<accession>A0ABW8M8L8</accession>